<comment type="pathway">
    <text evidence="17">Nucleotide-sugar biosynthesis; UDP-N-acetyl-alpha-D-glucosamine biosynthesis; N-acetyl-alpha-D-glucosamine 1-phosphate from alpha-D-glucosamine 6-phosphate (route II): step 2/2.</text>
</comment>
<keyword evidence="7 17" id="KW-0677">Repeat</keyword>
<keyword evidence="13 17" id="KW-0961">Cell wall biogenesis/degradation</keyword>
<dbReference type="Proteomes" id="UP000195787">
    <property type="component" value="Unassembled WGS sequence"/>
</dbReference>
<comment type="subcellular location">
    <subcellularLocation>
        <location evidence="17">Cytoplasm</location>
    </subcellularLocation>
</comment>
<feature type="binding site" evidence="17">
    <location>
        <position position="407"/>
    </location>
    <ligand>
        <name>acetyl-CoA</name>
        <dbReference type="ChEBI" id="CHEBI:57288"/>
    </ligand>
</feature>
<evidence type="ECO:0000256" key="1">
    <source>
        <dbReference type="ARBA" id="ARBA00007707"/>
    </source>
</evidence>
<feature type="domain" description="MobA-like NTP transferase" evidence="19">
    <location>
        <begin position="29"/>
        <end position="158"/>
    </location>
</feature>
<dbReference type="GO" id="GO:0006048">
    <property type="term" value="P:UDP-N-acetylglucosamine biosynthetic process"/>
    <property type="evidence" value="ECO:0007669"/>
    <property type="project" value="UniProtKB-UniPathway"/>
</dbReference>
<dbReference type="GO" id="GO:0019134">
    <property type="term" value="F:glucosamine-1-phosphate N-acetyltransferase activity"/>
    <property type="evidence" value="ECO:0007669"/>
    <property type="project" value="UniProtKB-UniRule"/>
</dbReference>
<keyword evidence="11 17" id="KW-0511">Multifunctional enzyme</keyword>
<evidence type="ECO:0000256" key="4">
    <source>
        <dbReference type="ARBA" id="ARBA00022679"/>
    </source>
</evidence>
<feature type="binding site" evidence="17">
    <location>
        <position position="197"/>
    </location>
    <ligand>
        <name>UDP-N-acetyl-alpha-D-glucosamine</name>
        <dbReference type="ChEBI" id="CHEBI:57705"/>
    </ligand>
</feature>
<keyword evidence="6 17" id="KW-0479">Metal-binding</keyword>
<feature type="binding site" evidence="17">
    <location>
        <position position="182"/>
    </location>
    <ligand>
        <name>UDP-N-acetyl-alpha-D-glucosamine</name>
        <dbReference type="ChEBI" id="CHEBI:57705"/>
    </ligand>
</feature>
<evidence type="ECO:0000256" key="10">
    <source>
        <dbReference type="ARBA" id="ARBA00022984"/>
    </source>
</evidence>
<dbReference type="GO" id="GO:0003977">
    <property type="term" value="F:UDP-N-acetylglucosamine diphosphorylase activity"/>
    <property type="evidence" value="ECO:0007669"/>
    <property type="project" value="UniProtKB-UniRule"/>
</dbReference>
<proteinExistence type="inferred from homology"/>
<dbReference type="InterPro" id="IPR050065">
    <property type="entry name" value="GlmU-like"/>
</dbReference>
<dbReference type="Gene3D" id="3.90.550.10">
    <property type="entry name" value="Spore Coat Polysaccharide Biosynthesis Protein SpsA, Chain A"/>
    <property type="match status" value="1"/>
</dbReference>
<feature type="binding site" evidence="17">
    <location>
        <position position="255"/>
    </location>
    <ligand>
        <name>Mg(2+)</name>
        <dbReference type="ChEBI" id="CHEBI:18420"/>
    </ligand>
</feature>
<feature type="binding site" evidence="17">
    <location>
        <position position="393"/>
    </location>
    <ligand>
        <name>UDP-N-acetyl-alpha-D-glucosamine</name>
        <dbReference type="ChEBI" id="CHEBI:57705"/>
    </ligand>
</feature>
<dbReference type="UniPathway" id="UPA00973"/>
<dbReference type="CDD" id="cd02540">
    <property type="entry name" value="GT2_GlmU_N_bac"/>
    <property type="match status" value="1"/>
</dbReference>
<dbReference type="NCBIfam" id="TIGR01173">
    <property type="entry name" value="glmU"/>
    <property type="match status" value="1"/>
</dbReference>
<feature type="binding site" evidence="17">
    <location>
        <begin position="413"/>
        <end position="414"/>
    </location>
    <ligand>
        <name>acetyl-CoA</name>
        <dbReference type="ChEBI" id="CHEBI:57288"/>
    </ligand>
</feature>
<evidence type="ECO:0000313" key="20">
    <source>
        <dbReference type="EMBL" id="SJM50851.1"/>
    </source>
</evidence>
<dbReference type="EC" id="2.3.1.157" evidence="17"/>
<organism evidence="20 21">
    <name type="scientific">Agrococcus casei LMG 22410</name>
    <dbReference type="NCBI Taxonomy" id="1255656"/>
    <lineage>
        <taxon>Bacteria</taxon>
        <taxon>Bacillati</taxon>
        <taxon>Actinomycetota</taxon>
        <taxon>Actinomycetes</taxon>
        <taxon>Micrococcales</taxon>
        <taxon>Microbacteriaceae</taxon>
        <taxon>Agrococcus</taxon>
    </lineage>
</organism>
<dbReference type="GO" id="GO:0000902">
    <property type="term" value="P:cell morphogenesis"/>
    <property type="evidence" value="ECO:0007669"/>
    <property type="project" value="UniProtKB-UniRule"/>
</dbReference>
<keyword evidence="4 17" id="KW-0808">Transferase</keyword>
<keyword evidence="3 17" id="KW-0963">Cytoplasm</keyword>
<feature type="binding site" evidence="17">
    <location>
        <position position="378"/>
    </location>
    <ligand>
        <name>UDP-N-acetyl-alpha-D-glucosamine</name>
        <dbReference type="ChEBI" id="CHEBI:57705"/>
    </ligand>
</feature>
<evidence type="ECO:0000256" key="7">
    <source>
        <dbReference type="ARBA" id="ARBA00022737"/>
    </source>
</evidence>
<comment type="caution">
    <text evidence="17">Lacks conserved residue(s) required for the propagation of feature annotation.</text>
</comment>
<evidence type="ECO:0000259" key="19">
    <source>
        <dbReference type="Pfam" id="PF12804"/>
    </source>
</evidence>
<dbReference type="SUPFAM" id="SSF51161">
    <property type="entry name" value="Trimeric LpxA-like enzymes"/>
    <property type="match status" value="1"/>
</dbReference>
<dbReference type="EMBL" id="FUHU01000015">
    <property type="protein sequence ID" value="SJM50851.1"/>
    <property type="molecule type" value="Genomic_DNA"/>
</dbReference>
<accession>A0A1R4F4S8</accession>
<evidence type="ECO:0000256" key="15">
    <source>
        <dbReference type="ARBA" id="ARBA00048493"/>
    </source>
</evidence>
<feature type="binding site" evidence="17">
    <location>
        <position position="46"/>
    </location>
    <ligand>
        <name>UDP-N-acetyl-alpha-D-glucosamine</name>
        <dbReference type="ChEBI" id="CHEBI:57705"/>
    </ligand>
</feature>
<evidence type="ECO:0000256" key="16">
    <source>
        <dbReference type="ARBA" id="ARBA00049628"/>
    </source>
</evidence>
<feature type="active site" description="Proton acceptor" evidence="17">
    <location>
        <position position="390"/>
    </location>
</feature>
<dbReference type="GO" id="GO:0009252">
    <property type="term" value="P:peptidoglycan biosynthetic process"/>
    <property type="evidence" value="ECO:0007669"/>
    <property type="project" value="UniProtKB-UniRule"/>
</dbReference>
<evidence type="ECO:0000256" key="18">
    <source>
        <dbReference type="SAM" id="MobiDB-lite"/>
    </source>
</evidence>
<comment type="cofactor">
    <cofactor evidence="17">
        <name>Mg(2+)</name>
        <dbReference type="ChEBI" id="CHEBI:18420"/>
    </cofactor>
    <text evidence="17">Binds 1 Mg(2+) ion per subunit.</text>
</comment>
<keyword evidence="21" id="KW-1185">Reference proteome</keyword>
<protein>
    <recommendedName>
        <fullName evidence="17">Bifunctional protein GlmU</fullName>
    </recommendedName>
    <domain>
        <recommendedName>
            <fullName evidence="17">UDP-N-acetylglucosamine pyrophosphorylase</fullName>
            <ecNumber evidence="17">2.7.7.23</ecNumber>
        </recommendedName>
        <alternativeName>
            <fullName evidence="17">N-acetylglucosamine-1-phosphate uridyltransferase</fullName>
        </alternativeName>
    </domain>
    <domain>
        <recommendedName>
            <fullName evidence="17">Glucosamine-1-phosphate N-acetyltransferase</fullName>
            <ecNumber evidence="17">2.3.1.157</ecNumber>
        </recommendedName>
    </domain>
</protein>
<comment type="similarity">
    <text evidence="2 17">In the N-terminal section; belongs to the N-acetylglucosamine-1-phosphate uridyltransferase family.</text>
</comment>
<dbReference type="GO" id="GO:0000287">
    <property type="term" value="F:magnesium ion binding"/>
    <property type="evidence" value="ECO:0007669"/>
    <property type="project" value="UniProtKB-UniRule"/>
</dbReference>
<dbReference type="Pfam" id="PF12804">
    <property type="entry name" value="NTP_transf_3"/>
    <property type="match status" value="1"/>
</dbReference>
<evidence type="ECO:0000256" key="11">
    <source>
        <dbReference type="ARBA" id="ARBA00023268"/>
    </source>
</evidence>
<feature type="binding site" evidence="17">
    <location>
        <position position="360"/>
    </location>
    <ligand>
        <name>UDP-N-acetyl-alpha-D-glucosamine</name>
        <dbReference type="ChEBI" id="CHEBI:57705"/>
    </ligand>
</feature>
<comment type="similarity">
    <text evidence="1 17">In the C-terminal section; belongs to the transferase hexapeptide repeat family.</text>
</comment>
<feature type="binding site" evidence="17">
    <location>
        <begin position="32"/>
        <end position="35"/>
    </location>
    <ligand>
        <name>UDP-N-acetyl-alpha-D-glucosamine</name>
        <dbReference type="ChEBI" id="CHEBI:57705"/>
    </ligand>
</feature>
<keyword evidence="10 17" id="KW-0573">Peptidoglycan synthesis</keyword>
<dbReference type="InterPro" id="IPR005882">
    <property type="entry name" value="Bifunctional_GlmU"/>
</dbReference>
<comment type="catalytic activity">
    <reaction evidence="14 17">
        <text>alpha-D-glucosamine 1-phosphate + acetyl-CoA = N-acetyl-alpha-D-glucosamine 1-phosphate + CoA + H(+)</text>
        <dbReference type="Rhea" id="RHEA:13725"/>
        <dbReference type="ChEBI" id="CHEBI:15378"/>
        <dbReference type="ChEBI" id="CHEBI:57287"/>
        <dbReference type="ChEBI" id="CHEBI:57288"/>
        <dbReference type="ChEBI" id="CHEBI:57776"/>
        <dbReference type="ChEBI" id="CHEBI:58516"/>
        <dbReference type="EC" id="2.3.1.157"/>
    </reaction>
</comment>
<feature type="binding site" evidence="17">
    <location>
        <position position="450"/>
    </location>
    <ligand>
        <name>acetyl-CoA</name>
        <dbReference type="ChEBI" id="CHEBI:57288"/>
    </ligand>
</feature>
<feature type="region of interest" description="Disordered" evidence="18">
    <location>
        <begin position="474"/>
        <end position="499"/>
    </location>
</feature>
<dbReference type="InterPro" id="IPR025877">
    <property type="entry name" value="MobA-like_NTP_Trfase"/>
</dbReference>
<comment type="catalytic activity">
    <reaction evidence="15 17">
        <text>N-acetyl-alpha-D-glucosamine 1-phosphate + UTP + H(+) = UDP-N-acetyl-alpha-D-glucosamine + diphosphate</text>
        <dbReference type="Rhea" id="RHEA:13509"/>
        <dbReference type="ChEBI" id="CHEBI:15378"/>
        <dbReference type="ChEBI" id="CHEBI:33019"/>
        <dbReference type="ChEBI" id="CHEBI:46398"/>
        <dbReference type="ChEBI" id="CHEBI:57705"/>
        <dbReference type="ChEBI" id="CHEBI:57776"/>
        <dbReference type="EC" id="2.7.7.23"/>
    </reaction>
</comment>
<reference evidence="20 21" key="1">
    <citation type="submission" date="2017-02" db="EMBL/GenBank/DDBJ databases">
        <authorList>
            <person name="Peterson S.W."/>
        </authorList>
    </citation>
    <scope>NUCLEOTIDE SEQUENCE [LARGE SCALE GENOMIC DNA]</scope>
    <source>
        <strain evidence="20 21">LMG 22410</strain>
    </source>
</reference>
<dbReference type="InterPro" id="IPR038009">
    <property type="entry name" value="GlmU_C_LbH"/>
</dbReference>
<evidence type="ECO:0000256" key="3">
    <source>
        <dbReference type="ARBA" id="ARBA00022490"/>
    </source>
</evidence>
<keyword evidence="5 17" id="KW-0548">Nucleotidyltransferase</keyword>
<dbReference type="SUPFAM" id="SSF53448">
    <property type="entry name" value="Nucleotide-diphospho-sugar transferases"/>
    <property type="match status" value="1"/>
</dbReference>
<dbReference type="InterPro" id="IPR029044">
    <property type="entry name" value="Nucleotide-diphossugar_trans"/>
</dbReference>
<dbReference type="GO" id="GO:0071555">
    <property type="term" value="P:cell wall organization"/>
    <property type="evidence" value="ECO:0007669"/>
    <property type="project" value="UniProtKB-KW"/>
</dbReference>
<keyword evidence="9 17" id="KW-0133">Cell shape</keyword>
<comment type="function">
    <text evidence="16 17">Catalyzes the last two sequential reactions in the de novo biosynthetic pathway for UDP-N-acetylglucosamine (UDP-GlcNAc). The C-terminal domain catalyzes the transfer of acetyl group from acetyl coenzyme A to glucosamine-1-phosphate (GlcN-1-P) to produce N-acetylglucosamine-1-phosphate (GlcNAc-1-P), which is converted into UDP-GlcNAc by the transfer of uridine 5-monophosphate (from uridine 5-triphosphate), a reaction catalyzed by the N-terminal domain.</text>
</comment>
<dbReference type="GO" id="GO:0009245">
    <property type="term" value="P:lipid A biosynthetic process"/>
    <property type="evidence" value="ECO:0007669"/>
    <property type="project" value="UniProtKB-UniRule"/>
</dbReference>
<feature type="region of interest" description="Linker" evidence="17">
    <location>
        <begin position="258"/>
        <end position="278"/>
    </location>
</feature>
<feature type="region of interest" description="Pyrophosphorylase" evidence="17">
    <location>
        <begin position="1"/>
        <end position="257"/>
    </location>
</feature>
<feature type="binding site" evidence="17">
    <location>
        <position position="130"/>
    </location>
    <ligand>
        <name>Mg(2+)</name>
        <dbReference type="ChEBI" id="CHEBI:18420"/>
    </ligand>
</feature>
<comment type="pathway">
    <text evidence="17">Bacterial outer membrane biogenesis; LPS lipid A biosynthesis.</text>
</comment>
<feature type="binding site" evidence="17">
    <location>
        <position position="255"/>
    </location>
    <ligand>
        <name>UDP-N-acetyl-alpha-D-glucosamine</name>
        <dbReference type="ChEBI" id="CHEBI:57705"/>
    </ligand>
</feature>
<evidence type="ECO:0000256" key="8">
    <source>
        <dbReference type="ARBA" id="ARBA00022842"/>
    </source>
</evidence>
<feature type="binding site" evidence="17">
    <location>
        <begin position="104"/>
        <end position="105"/>
    </location>
    <ligand>
        <name>UDP-N-acetyl-alpha-D-glucosamine</name>
        <dbReference type="ChEBI" id="CHEBI:57705"/>
    </ligand>
</feature>
<dbReference type="NCBIfam" id="NF010932">
    <property type="entry name" value="PRK14352.1"/>
    <property type="match status" value="1"/>
</dbReference>
<dbReference type="InterPro" id="IPR011004">
    <property type="entry name" value="Trimer_LpxA-like_sf"/>
</dbReference>
<dbReference type="GO" id="GO:0005737">
    <property type="term" value="C:cytoplasm"/>
    <property type="evidence" value="ECO:0007669"/>
    <property type="project" value="UniProtKB-SubCell"/>
</dbReference>
<dbReference type="EC" id="2.7.7.23" evidence="17"/>
<evidence type="ECO:0000256" key="17">
    <source>
        <dbReference type="HAMAP-Rule" id="MF_01631"/>
    </source>
</evidence>
<evidence type="ECO:0000256" key="13">
    <source>
        <dbReference type="ARBA" id="ARBA00023316"/>
    </source>
</evidence>
<keyword evidence="8 17" id="KW-0460">Magnesium</keyword>
<comment type="subunit">
    <text evidence="17">Homotrimer.</text>
</comment>
<comment type="pathway">
    <text evidence="17">Nucleotide-sugar biosynthesis; UDP-N-acetyl-alpha-D-glucosamine biosynthesis; UDP-N-acetyl-alpha-D-glucosamine from N-acetyl-alpha-D-glucosamine 1-phosphate: step 1/1.</text>
</comment>
<evidence type="ECO:0000256" key="5">
    <source>
        <dbReference type="ARBA" id="ARBA00022695"/>
    </source>
</evidence>
<feature type="region of interest" description="N-acetyltransferase" evidence="17">
    <location>
        <begin position="279"/>
        <end position="499"/>
    </location>
</feature>
<evidence type="ECO:0000256" key="12">
    <source>
        <dbReference type="ARBA" id="ARBA00023315"/>
    </source>
</evidence>
<dbReference type="PANTHER" id="PTHR43584">
    <property type="entry name" value="NUCLEOTIDYL TRANSFERASE"/>
    <property type="match status" value="1"/>
</dbReference>
<feature type="binding site" evidence="17">
    <location>
        <position position="404"/>
    </location>
    <ligand>
        <name>UDP-N-acetyl-alpha-D-glucosamine</name>
        <dbReference type="ChEBI" id="CHEBI:57705"/>
    </ligand>
</feature>
<dbReference type="GO" id="GO:0016020">
    <property type="term" value="C:membrane"/>
    <property type="evidence" value="ECO:0007669"/>
    <property type="project" value="GOC"/>
</dbReference>
<dbReference type="CDD" id="cd03353">
    <property type="entry name" value="LbH_GlmU_C"/>
    <property type="match status" value="1"/>
</dbReference>
<evidence type="ECO:0000313" key="21">
    <source>
        <dbReference type="Proteomes" id="UP000195787"/>
    </source>
</evidence>
<evidence type="ECO:0000256" key="9">
    <source>
        <dbReference type="ARBA" id="ARBA00022960"/>
    </source>
</evidence>
<sequence>MRASARDAGSVVRMNVSDAYRPSNRGLAVIVLAAGSGTRMKSAIAKPLHALAGLPLIGHVLRTAGQLEPAHTVAVVRHERDQMVEAITSLADGVAIADQDDVPGTGRAVEAGINALPADFDGTVVVLSGDVPLIDAATLRDLIAEHDHSMNAMTVLSTIMAEPKGFGRIIRNRAGSFEAIVEEKDADEAQRKVTEVNGGIYVFSCAELRVALDEIGTDNAQGEKYLTDAALRIQASGGRIEAMPTADPWLVAGVNDRVQLGAAAAELNRRLVAHWQREGVTVQDPLSTWLDIDVRLAQDVTLLPNTQLLGSTTVAAGAAVGPDTTLTDTTVGERASVRRTESFSAVIGADATVGPWAYLRPGTRLGADGKIGTFVETKNAEIGTGSKVPHLSYIGDTEVGQGSNIGAGTITANYDGVRKHRTTVGSHVRTGSHNVFVAPVNIADGAYTGAGTVVRKAVEPGALAISVTPQRNMSGWVQQNRPDSAAAKAAETASEDQNL</sequence>
<dbReference type="UniPathway" id="UPA00113">
    <property type="reaction ID" value="UER00532"/>
</dbReference>
<feature type="binding site" evidence="17">
    <location>
        <position position="167"/>
    </location>
    <ligand>
        <name>UDP-N-acetyl-alpha-D-glucosamine</name>
        <dbReference type="ChEBI" id="CHEBI:57705"/>
    </ligand>
</feature>
<name>A0A1R4F4S8_9MICO</name>
<feature type="binding site" evidence="17">
    <location>
        <position position="432"/>
    </location>
    <ligand>
        <name>acetyl-CoA</name>
        <dbReference type="ChEBI" id="CHEBI:57288"/>
    </ligand>
</feature>
<dbReference type="HAMAP" id="MF_01631">
    <property type="entry name" value="GlmU"/>
    <property type="match status" value="1"/>
</dbReference>
<dbReference type="Gene3D" id="2.160.10.10">
    <property type="entry name" value="Hexapeptide repeat proteins"/>
    <property type="match status" value="1"/>
</dbReference>
<feature type="binding site" evidence="17">
    <location>
        <begin position="128"/>
        <end position="130"/>
    </location>
    <ligand>
        <name>UDP-N-acetyl-alpha-D-glucosamine</name>
        <dbReference type="ChEBI" id="CHEBI:57705"/>
    </ligand>
</feature>
<gene>
    <name evidence="17" type="primary">glmU</name>
    <name evidence="20" type="ORF">CZ674_02540</name>
</gene>
<evidence type="ECO:0000256" key="2">
    <source>
        <dbReference type="ARBA" id="ARBA00007947"/>
    </source>
</evidence>
<feature type="binding site" evidence="17">
    <location>
        <position position="99"/>
    </location>
    <ligand>
        <name>UDP-N-acetyl-alpha-D-glucosamine</name>
        <dbReference type="ChEBI" id="CHEBI:57705"/>
    </ligand>
</feature>
<evidence type="ECO:0000256" key="6">
    <source>
        <dbReference type="ARBA" id="ARBA00022723"/>
    </source>
</evidence>
<evidence type="ECO:0000256" key="14">
    <source>
        <dbReference type="ARBA" id="ARBA00048247"/>
    </source>
</evidence>
<dbReference type="PANTHER" id="PTHR43584:SF3">
    <property type="entry name" value="BIFUNCTIONAL PROTEIN GLMU"/>
    <property type="match status" value="1"/>
</dbReference>
<dbReference type="AlphaFoldDB" id="A0A1R4F4S8"/>
<keyword evidence="12 17" id="KW-0012">Acyltransferase</keyword>
<dbReference type="GO" id="GO:0008360">
    <property type="term" value="P:regulation of cell shape"/>
    <property type="evidence" value="ECO:0007669"/>
    <property type="project" value="UniProtKB-KW"/>
</dbReference>